<dbReference type="EMBL" id="JAAAIM010000079">
    <property type="protein sequence ID" value="KAG0295619.1"/>
    <property type="molecule type" value="Genomic_DNA"/>
</dbReference>
<gene>
    <name evidence="6" type="primary">DPM1</name>
    <name evidence="6" type="ORF">BGZ96_011329</name>
</gene>
<dbReference type="Proteomes" id="UP001194696">
    <property type="component" value="Unassembled WGS sequence"/>
</dbReference>
<keyword evidence="2 4" id="KW-0328">Glycosyltransferase</keyword>
<evidence type="ECO:0000256" key="4">
    <source>
        <dbReference type="RuleBase" id="RU365083"/>
    </source>
</evidence>
<comment type="function">
    <text evidence="4">Transfers mannose from GDP-mannose to dolichol monophosphate to form dolichol phosphate mannose (Dol-P-Man) which is the mannosyl donor in pathways leading to N-glycosylation, glycosyl phosphatidylinositol membrane anchoring, and O-mannosylation of proteins.</text>
</comment>
<dbReference type="SUPFAM" id="SSF53448">
    <property type="entry name" value="Nucleotide-diphospho-sugar transferases"/>
    <property type="match status" value="1"/>
</dbReference>
<name>A0ABQ7KC88_9FUNG</name>
<dbReference type="PANTHER" id="PTHR43398">
    <property type="entry name" value="DOLICHOL-PHOSPHATE MANNOSYLTRANSFERASE SUBUNIT 1"/>
    <property type="match status" value="1"/>
</dbReference>
<feature type="domain" description="Glycosyltransferase 2-like" evidence="5">
    <location>
        <begin position="8"/>
        <end position="194"/>
    </location>
</feature>
<comment type="subunit">
    <text evidence="4">Component of the dolichol-phosphate mannose (DPM) synthase complex.</text>
</comment>
<evidence type="ECO:0000259" key="5">
    <source>
        <dbReference type="Pfam" id="PF00535"/>
    </source>
</evidence>
<proteinExistence type="inferred from homology"/>
<evidence type="ECO:0000256" key="2">
    <source>
        <dbReference type="ARBA" id="ARBA00022676"/>
    </source>
</evidence>
<evidence type="ECO:0000256" key="1">
    <source>
        <dbReference type="ARBA" id="ARBA00006739"/>
    </source>
</evidence>
<dbReference type="PANTHER" id="PTHR43398:SF1">
    <property type="entry name" value="DOLICHOL-PHOSPHATE MANNOSYLTRANSFERASE SUBUNIT 1"/>
    <property type="match status" value="1"/>
</dbReference>
<keyword evidence="7" id="KW-1185">Reference proteome</keyword>
<evidence type="ECO:0000313" key="7">
    <source>
        <dbReference type="Proteomes" id="UP001194696"/>
    </source>
</evidence>
<comment type="caution">
    <text evidence="6">The sequence shown here is derived from an EMBL/GenBank/DDBJ whole genome shotgun (WGS) entry which is preliminary data.</text>
</comment>
<reference evidence="6 7" key="1">
    <citation type="journal article" date="2020" name="Fungal Divers.">
        <title>Resolving the Mortierellaceae phylogeny through synthesis of multi-gene phylogenetics and phylogenomics.</title>
        <authorList>
            <person name="Vandepol N."/>
            <person name="Liber J."/>
            <person name="Desiro A."/>
            <person name="Na H."/>
            <person name="Kennedy M."/>
            <person name="Barry K."/>
            <person name="Grigoriev I.V."/>
            <person name="Miller A.N."/>
            <person name="O'Donnell K."/>
            <person name="Stajich J.E."/>
            <person name="Bonito G."/>
        </authorList>
    </citation>
    <scope>NUCLEOTIDE SEQUENCE [LARGE SCALE GENOMIC DNA]</scope>
    <source>
        <strain evidence="6 7">AD045</strain>
    </source>
</reference>
<evidence type="ECO:0000313" key="6">
    <source>
        <dbReference type="EMBL" id="KAG0295619.1"/>
    </source>
</evidence>
<dbReference type="EC" id="2.4.1.83" evidence="4"/>
<dbReference type="InterPro" id="IPR039528">
    <property type="entry name" value="DPM1-like"/>
</dbReference>
<dbReference type="Gene3D" id="3.90.550.10">
    <property type="entry name" value="Spore Coat Polysaccharide Biosynthesis Protein SpsA, Chain A"/>
    <property type="match status" value="1"/>
</dbReference>
<dbReference type="InterPro" id="IPR001173">
    <property type="entry name" value="Glyco_trans_2-like"/>
</dbReference>
<organism evidence="6 7">
    <name type="scientific">Linnemannia gamsii</name>
    <dbReference type="NCBI Taxonomy" id="64522"/>
    <lineage>
        <taxon>Eukaryota</taxon>
        <taxon>Fungi</taxon>
        <taxon>Fungi incertae sedis</taxon>
        <taxon>Mucoromycota</taxon>
        <taxon>Mortierellomycotina</taxon>
        <taxon>Mortierellomycetes</taxon>
        <taxon>Mortierellales</taxon>
        <taxon>Mortierellaceae</taxon>
        <taxon>Linnemannia</taxon>
    </lineage>
</organism>
<comment type="similarity">
    <text evidence="1 4">Belongs to the glycosyltransferase 2 family.</text>
</comment>
<dbReference type="Pfam" id="PF00535">
    <property type="entry name" value="Glycos_transf_2"/>
    <property type="match status" value="1"/>
</dbReference>
<dbReference type="InterPro" id="IPR029044">
    <property type="entry name" value="Nucleotide-diphossugar_trans"/>
</dbReference>
<evidence type="ECO:0000256" key="3">
    <source>
        <dbReference type="ARBA" id="ARBA00022679"/>
    </source>
</evidence>
<sequence>MTSQHKYSVLLPTYNERDNLPIIIWLLTKTFHENNIDYEIIVIDDNSPDKTLEVAQELQKIYGENRIVLRPRAGKLGLGTAYVHGIQHATGDFIFILDADMSHHPKFIPEMIRLQQSKNLDIVTGTRYAGNGGVYGWDLKRKVIRQGNNDINSNFELNILDAARGANFLASVLLRPGVSDLTGSFRLYKKEVLTQLINSCISKGYVFQMEMMVRARQFNHTIGEVPITFVDRVFGDSKMGAMEIVSYAQGLLKLFVAV</sequence>
<comment type="subcellular location">
    <subcellularLocation>
        <location evidence="4">Endoplasmic reticulum</location>
    </subcellularLocation>
</comment>
<protein>
    <recommendedName>
        <fullName evidence="4">Dolichol-phosphate mannosyltransferase subunit 1</fullName>
        <ecNumber evidence="4">2.4.1.83</ecNumber>
    </recommendedName>
</protein>
<dbReference type="CDD" id="cd06442">
    <property type="entry name" value="DPM1_like"/>
    <property type="match status" value="1"/>
</dbReference>
<comment type="catalytic activity">
    <reaction evidence="4">
        <text>a di-trans,poly-cis-dolichyl phosphate + GDP-alpha-D-mannose = a di-trans,poly-cis-dolichyl beta-D-mannosyl phosphate + GDP</text>
        <dbReference type="Rhea" id="RHEA:21184"/>
        <dbReference type="Rhea" id="RHEA-COMP:19498"/>
        <dbReference type="Rhea" id="RHEA-COMP:19501"/>
        <dbReference type="ChEBI" id="CHEBI:57527"/>
        <dbReference type="ChEBI" id="CHEBI:57683"/>
        <dbReference type="ChEBI" id="CHEBI:58189"/>
        <dbReference type="ChEBI" id="CHEBI:58211"/>
    </reaction>
</comment>
<comment type="pathway">
    <text evidence="4">Protein modification; protein glycosylation.</text>
</comment>
<keyword evidence="4" id="KW-0256">Endoplasmic reticulum</keyword>
<accession>A0ABQ7KC88</accession>
<keyword evidence="3 4" id="KW-0808">Transferase</keyword>